<keyword evidence="7" id="KW-0479">Metal-binding</keyword>
<feature type="transmembrane region" description="Helical" evidence="13">
    <location>
        <begin position="123"/>
        <end position="147"/>
    </location>
</feature>
<dbReference type="GO" id="GO:0006508">
    <property type="term" value="P:proteolysis"/>
    <property type="evidence" value="ECO:0007669"/>
    <property type="project" value="UniProtKB-KW"/>
</dbReference>
<dbReference type="Pfam" id="PF02163">
    <property type="entry name" value="Peptidase_M50"/>
    <property type="match status" value="1"/>
</dbReference>
<evidence type="ECO:0000256" key="11">
    <source>
        <dbReference type="ARBA" id="ARBA00023049"/>
    </source>
</evidence>
<dbReference type="InterPro" id="IPR008915">
    <property type="entry name" value="Peptidase_M50"/>
</dbReference>
<keyword evidence="10 13" id="KW-1133">Transmembrane helix</keyword>
<dbReference type="Proteomes" id="UP000255523">
    <property type="component" value="Unassembled WGS sequence"/>
</dbReference>
<dbReference type="GeneID" id="77462941"/>
<keyword evidence="4" id="KW-1003">Cell membrane</keyword>
<name>A0A380LPE4_9FIRM</name>
<evidence type="ECO:0000313" key="15">
    <source>
        <dbReference type="EMBL" id="SUO05075.1"/>
    </source>
</evidence>
<dbReference type="PANTHER" id="PTHR35864:SF1">
    <property type="entry name" value="ZINC METALLOPROTEASE YWHC-RELATED"/>
    <property type="match status" value="1"/>
</dbReference>
<keyword evidence="11" id="KW-0482">Metalloprotease</keyword>
<evidence type="ECO:0000256" key="1">
    <source>
        <dbReference type="ARBA" id="ARBA00001947"/>
    </source>
</evidence>
<dbReference type="InterPro" id="IPR044537">
    <property type="entry name" value="Rip2-like"/>
</dbReference>
<feature type="domain" description="Peptidase M50" evidence="14">
    <location>
        <begin position="12"/>
        <end position="163"/>
    </location>
</feature>
<evidence type="ECO:0000256" key="8">
    <source>
        <dbReference type="ARBA" id="ARBA00022801"/>
    </source>
</evidence>
<evidence type="ECO:0000256" key="2">
    <source>
        <dbReference type="ARBA" id="ARBA00004651"/>
    </source>
</evidence>
<comment type="similarity">
    <text evidence="3">Belongs to the peptidase M50B family.</text>
</comment>
<evidence type="ECO:0000256" key="5">
    <source>
        <dbReference type="ARBA" id="ARBA00022670"/>
    </source>
</evidence>
<keyword evidence="12 13" id="KW-0472">Membrane</keyword>
<keyword evidence="16" id="KW-1185">Reference proteome</keyword>
<proteinExistence type="inferred from homology"/>
<comment type="subcellular location">
    <subcellularLocation>
        <location evidence="2">Cell membrane</location>
        <topology evidence="2">Multi-pass membrane protein</topology>
    </subcellularLocation>
</comment>
<dbReference type="EMBL" id="UHFX01000003">
    <property type="protein sequence ID" value="SUO05075.1"/>
    <property type="molecule type" value="Genomic_DNA"/>
</dbReference>
<keyword evidence="8" id="KW-0378">Hydrolase</keyword>
<sequence length="215" mass="24098">MFNIDLEGLLSLVIAVVLAMSIHEMAHGLVSYWLGDPTAKMQGRISLNPFAHVDWLGVLCLLLFHFGWAKPVPIDASYYKDRKTGIIWTSFAGPFANFLLAFVCILIYFLIFRLTPQFALTGIGTFIMSTLSTSATLNIGFGLFNLIPVPPLDGSKILFAFLPDDQYYRFIEGSPFFMLVLILLIYMNVLNVPLAMLQNNILQFFINISSMILGL</sequence>
<dbReference type="AlphaFoldDB" id="A0A380LPE4"/>
<dbReference type="GO" id="GO:0046872">
    <property type="term" value="F:metal ion binding"/>
    <property type="evidence" value="ECO:0007669"/>
    <property type="project" value="UniProtKB-KW"/>
</dbReference>
<feature type="transmembrane region" description="Helical" evidence="13">
    <location>
        <begin position="12"/>
        <end position="35"/>
    </location>
</feature>
<dbReference type="PANTHER" id="PTHR35864">
    <property type="entry name" value="ZINC METALLOPROTEASE MJ0611-RELATED"/>
    <property type="match status" value="1"/>
</dbReference>
<evidence type="ECO:0000256" key="9">
    <source>
        <dbReference type="ARBA" id="ARBA00022833"/>
    </source>
</evidence>
<evidence type="ECO:0000259" key="14">
    <source>
        <dbReference type="Pfam" id="PF02163"/>
    </source>
</evidence>
<accession>A0A380LPE4</accession>
<dbReference type="InterPro" id="IPR052348">
    <property type="entry name" value="Metallopeptidase_M50B"/>
</dbReference>
<protein>
    <submittedName>
        <fullName evidence="15">Zn-dependent proteases</fullName>
    </submittedName>
</protein>
<dbReference type="OrthoDB" id="9800627at2"/>
<evidence type="ECO:0000256" key="3">
    <source>
        <dbReference type="ARBA" id="ARBA00007931"/>
    </source>
</evidence>
<keyword evidence="5 15" id="KW-0645">Protease</keyword>
<evidence type="ECO:0000313" key="16">
    <source>
        <dbReference type="Proteomes" id="UP000255523"/>
    </source>
</evidence>
<feature type="transmembrane region" description="Helical" evidence="13">
    <location>
        <begin position="86"/>
        <end position="111"/>
    </location>
</feature>
<evidence type="ECO:0000256" key="10">
    <source>
        <dbReference type="ARBA" id="ARBA00022989"/>
    </source>
</evidence>
<evidence type="ECO:0000256" key="6">
    <source>
        <dbReference type="ARBA" id="ARBA00022692"/>
    </source>
</evidence>
<reference evidence="15 16" key="1">
    <citation type="submission" date="2018-06" db="EMBL/GenBank/DDBJ databases">
        <authorList>
            <consortium name="Pathogen Informatics"/>
            <person name="Doyle S."/>
        </authorList>
    </citation>
    <scope>NUCLEOTIDE SEQUENCE [LARGE SCALE GENOMIC DNA]</scope>
    <source>
        <strain evidence="15 16">NCTC11087</strain>
    </source>
</reference>
<keyword evidence="6 13" id="KW-0812">Transmembrane</keyword>
<evidence type="ECO:0000256" key="12">
    <source>
        <dbReference type="ARBA" id="ARBA00023136"/>
    </source>
</evidence>
<dbReference type="RefSeq" id="WP_022789751.1">
    <property type="nucleotide sequence ID" value="NZ_UHFX01000003.1"/>
</dbReference>
<dbReference type="CDD" id="cd06158">
    <property type="entry name" value="S2P-M50_like_1"/>
    <property type="match status" value="1"/>
</dbReference>
<dbReference type="GO" id="GO:0008237">
    <property type="term" value="F:metallopeptidase activity"/>
    <property type="evidence" value="ECO:0007669"/>
    <property type="project" value="UniProtKB-KW"/>
</dbReference>
<feature type="transmembrane region" description="Helical" evidence="13">
    <location>
        <begin position="47"/>
        <end position="66"/>
    </location>
</feature>
<keyword evidence="9" id="KW-0862">Zinc</keyword>
<evidence type="ECO:0000256" key="13">
    <source>
        <dbReference type="SAM" id="Phobius"/>
    </source>
</evidence>
<organism evidence="15 16">
    <name type="scientific">Faecalicoccus pleomorphus</name>
    <dbReference type="NCBI Taxonomy" id="1323"/>
    <lineage>
        <taxon>Bacteria</taxon>
        <taxon>Bacillati</taxon>
        <taxon>Bacillota</taxon>
        <taxon>Erysipelotrichia</taxon>
        <taxon>Erysipelotrichales</taxon>
        <taxon>Erysipelotrichaceae</taxon>
        <taxon>Faecalicoccus</taxon>
    </lineage>
</organism>
<feature type="transmembrane region" description="Helical" evidence="13">
    <location>
        <begin position="167"/>
        <end position="189"/>
    </location>
</feature>
<evidence type="ECO:0000256" key="7">
    <source>
        <dbReference type="ARBA" id="ARBA00022723"/>
    </source>
</evidence>
<dbReference type="GO" id="GO:0005886">
    <property type="term" value="C:plasma membrane"/>
    <property type="evidence" value="ECO:0007669"/>
    <property type="project" value="UniProtKB-SubCell"/>
</dbReference>
<comment type="cofactor">
    <cofactor evidence="1">
        <name>Zn(2+)</name>
        <dbReference type="ChEBI" id="CHEBI:29105"/>
    </cofactor>
</comment>
<evidence type="ECO:0000256" key="4">
    <source>
        <dbReference type="ARBA" id="ARBA00022475"/>
    </source>
</evidence>
<gene>
    <name evidence="15" type="ORF">NCTC11087_02010</name>
</gene>